<dbReference type="FunFam" id="1.10.630.10:FF:000018">
    <property type="entry name" value="Cytochrome P450 monooxygenase"/>
    <property type="match status" value="1"/>
</dbReference>
<evidence type="ECO:0000256" key="1">
    <source>
        <dbReference type="ARBA" id="ARBA00001971"/>
    </source>
</evidence>
<evidence type="ECO:0000256" key="4">
    <source>
        <dbReference type="ARBA" id="ARBA00022723"/>
    </source>
</evidence>
<gene>
    <name evidence="8" type="ORF">B1H19_05075</name>
</gene>
<dbReference type="GO" id="GO:0020037">
    <property type="term" value="F:heme binding"/>
    <property type="evidence" value="ECO:0007669"/>
    <property type="project" value="InterPro"/>
</dbReference>
<dbReference type="InterPro" id="IPR036396">
    <property type="entry name" value="Cyt_P450_sf"/>
</dbReference>
<keyword evidence="5" id="KW-0560">Oxidoreductase</keyword>
<name>A0A1V0TL25_9ACTN</name>
<dbReference type="InterPro" id="IPR001128">
    <property type="entry name" value="Cyt_P450"/>
</dbReference>
<dbReference type="InterPro" id="IPR002397">
    <property type="entry name" value="Cyt_P450_B"/>
</dbReference>
<evidence type="ECO:0000256" key="6">
    <source>
        <dbReference type="ARBA" id="ARBA00023004"/>
    </source>
</evidence>
<comment type="similarity">
    <text evidence="2">Belongs to the cytochrome P450 family.</text>
</comment>
<dbReference type="GO" id="GO:0016705">
    <property type="term" value="F:oxidoreductase activity, acting on paired donors, with incorporation or reduction of molecular oxygen"/>
    <property type="evidence" value="ECO:0007669"/>
    <property type="project" value="InterPro"/>
</dbReference>
<evidence type="ECO:0000256" key="7">
    <source>
        <dbReference type="ARBA" id="ARBA00023033"/>
    </source>
</evidence>
<proteinExistence type="inferred from homology"/>
<keyword evidence="6" id="KW-0408">Iron</keyword>
<dbReference type="STRING" id="553510.B1H19_05075"/>
<evidence type="ECO:0000256" key="5">
    <source>
        <dbReference type="ARBA" id="ARBA00023002"/>
    </source>
</evidence>
<dbReference type="AlphaFoldDB" id="A0A1V0TL25"/>
<evidence type="ECO:0000256" key="2">
    <source>
        <dbReference type="ARBA" id="ARBA00010617"/>
    </source>
</evidence>
<organism evidence="8 9">
    <name type="scientific">Streptomyces gilvosporeus</name>
    <dbReference type="NCBI Taxonomy" id="553510"/>
    <lineage>
        <taxon>Bacteria</taxon>
        <taxon>Bacillati</taxon>
        <taxon>Actinomycetota</taxon>
        <taxon>Actinomycetes</taxon>
        <taxon>Kitasatosporales</taxon>
        <taxon>Streptomycetaceae</taxon>
        <taxon>Streptomyces</taxon>
    </lineage>
</organism>
<dbReference type="PRINTS" id="PR00359">
    <property type="entry name" value="BP450"/>
</dbReference>
<keyword evidence="7" id="KW-0503">Monooxygenase</keyword>
<dbReference type="KEGG" id="sgv:B1H19_05075"/>
<comment type="cofactor">
    <cofactor evidence="1">
        <name>heme</name>
        <dbReference type="ChEBI" id="CHEBI:30413"/>
    </cofactor>
</comment>
<dbReference type="SUPFAM" id="SSF48264">
    <property type="entry name" value="Cytochrome P450"/>
    <property type="match status" value="1"/>
</dbReference>
<dbReference type="Pfam" id="PF00067">
    <property type="entry name" value="p450"/>
    <property type="match status" value="1"/>
</dbReference>
<evidence type="ECO:0000313" key="9">
    <source>
        <dbReference type="Proteomes" id="UP000192726"/>
    </source>
</evidence>
<dbReference type="OrthoDB" id="3804058at2"/>
<dbReference type="Proteomes" id="UP000192726">
    <property type="component" value="Chromosome"/>
</dbReference>
<evidence type="ECO:0000313" key="8">
    <source>
        <dbReference type="EMBL" id="ARF53634.1"/>
    </source>
</evidence>
<dbReference type="PANTHER" id="PTHR46696:SF5">
    <property type="entry name" value="CYTOCHROME P450 BJ-1"/>
    <property type="match status" value="1"/>
</dbReference>
<dbReference type="GO" id="GO:0004497">
    <property type="term" value="F:monooxygenase activity"/>
    <property type="evidence" value="ECO:0007669"/>
    <property type="project" value="UniProtKB-KW"/>
</dbReference>
<protein>
    <submittedName>
        <fullName evidence="8">Cytochrome</fullName>
    </submittedName>
</protein>
<dbReference type="GO" id="GO:0005506">
    <property type="term" value="F:iron ion binding"/>
    <property type="evidence" value="ECO:0007669"/>
    <property type="project" value="InterPro"/>
</dbReference>
<keyword evidence="4" id="KW-0479">Metal-binding</keyword>
<dbReference type="RefSeq" id="WP_083103424.1">
    <property type="nucleotide sequence ID" value="NZ_CP020569.1"/>
</dbReference>
<keyword evidence="9" id="KW-1185">Reference proteome</keyword>
<evidence type="ECO:0000256" key="3">
    <source>
        <dbReference type="ARBA" id="ARBA00022617"/>
    </source>
</evidence>
<sequence>MTCPASHDLPRLNLEPPKMLELSPLLRALQDRGPIHRVRTPAGDDAWLVTRHAELKQLLHDERIGRTHPDPASAAQYVRSPFLDLLISDADAETGRRQHAETRRLLTPLFSARRVREMQPKVEEVADTLLDAFIAQGPPGDLHGELSVPFALTVLCEVIGVPPQRRTELTRLLSGIAKLDDRESAMRAQGDLFAYVEGLVEHKRAEPGPDIISRLNDGELPEDRVAHLAMGLLFAGLDSVASIMDNGVVLLAAHPAQRAAALADPDVMTRAVEEVLRTARAGGSVLPPRYASEDMEFGGVTIRSGDLVLFDLGLPNFDERAFTGPEEFDATRTPNPHLTFGHGIWHCIGAPLARLELTTMFTKLFTRLPELRPELPVEQLRLKEGQLSGGFAELRITW</sequence>
<dbReference type="EMBL" id="CP020569">
    <property type="protein sequence ID" value="ARF53634.1"/>
    <property type="molecule type" value="Genomic_DNA"/>
</dbReference>
<dbReference type="PANTHER" id="PTHR46696">
    <property type="entry name" value="P450, PUTATIVE (EUROFUNG)-RELATED"/>
    <property type="match status" value="1"/>
</dbReference>
<dbReference type="Gene3D" id="1.10.630.10">
    <property type="entry name" value="Cytochrome P450"/>
    <property type="match status" value="1"/>
</dbReference>
<keyword evidence="3" id="KW-0349">Heme</keyword>
<dbReference type="CDD" id="cd11031">
    <property type="entry name" value="Cyp158A-like"/>
    <property type="match status" value="1"/>
</dbReference>
<reference evidence="8 9" key="1">
    <citation type="submission" date="2017-04" db="EMBL/GenBank/DDBJ databases">
        <title>Complete Genome Sequence of Streptomyces gilvosporeus F607, a Capable Producer of Natamycin.</title>
        <authorList>
            <person name="Zong G."/>
            <person name="Zhong C."/>
            <person name="Fu J."/>
            <person name="Qin R."/>
            <person name="Cao G."/>
        </authorList>
    </citation>
    <scope>NUCLEOTIDE SEQUENCE [LARGE SCALE GENOMIC DNA]</scope>
    <source>
        <strain evidence="8 9">F607</strain>
    </source>
</reference>
<accession>A0A1V0TL25</accession>